<gene>
    <name evidence="3" type="ORF">HNQ55_002858</name>
</gene>
<proteinExistence type="inferred from homology"/>
<dbReference type="CDD" id="cd00586">
    <property type="entry name" value="4HBT"/>
    <property type="match status" value="1"/>
</dbReference>
<name>A0A7X0NIZ9_9GAMM</name>
<comment type="similarity">
    <text evidence="1">Belongs to the 4-hydroxybenzoyl-CoA thioesterase family.</text>
</comment>
<dbReference type="SUPFAM" id="SSF54637">
    <property type="entry name" value="Thioesterase/thiol ester dehydrase-isomerase"/>
    <property type="match status" value="1"/>
</dbReference>
<reference evidence="3 4" key="1">
    <citation type="submission" date="2020-08" db="EMBL/GenBank/DDBJ databases">
        <title>Genomic Encyclopedia of Type Strains, Phase IV (KMG-IV): sequencing the most valuable type-strain genomes for metagenomic binning, comparative biology and taxonomic classification.</title>
        <authorList>
            <person name="Goeker M."/>
        </authorList>
    </citation>
    <scope>NUCLEOTIDE SEQUENCE [LARGE SCALE GENOMIC DNA]</scope>
    <source>
        <strain evidence="3 4">DSM 26287</strain>
    </source>
</reference>
<keyword evidence="4" id="KW-1185">Reference proteome</keyword>
<dbReference type="Pfam" id="PF13279">
    <property type="entry name" value="4HBT_2"/>
    <property type="match status" value="1"/>
</dbReference>
<organism evidence="3 4">
    <name type="scientific">Thalassotalea piscium</name>
    <dbReference type="NCBI Taxonomy" id="1230533"/>
    <lineage>
        <taxon>Bacteria</taxon>
        <taxon>Pseudomonadati</taxon>
        <taxon>Pseudomonadota</taxon>
        <taxon>Gammaproteobacteria</taxon>
        <taxon>Alteromonadales</taxon>
        <taxon>Colwelliaceae</taxon>
        <taxon>Thalassotalea</taxon>
    </lineage>
</organism>
<dbReference type="Gene3D" id="3.10.129.10">
    <property type="entry name" value="Hotdog Thioesterase"/>
    <property type="match status" value="1"/>
</dbReference>
<dbReference type="AlphaFoldDB" id="A0A7X0NIZ9"/>
<accession>A0A7X0NIZ9</accession>
<dbReference type="GO" id="GO:0047617">
    <property type="term" value="F:fatty acyl-CoA hydrolase activity"/>
    <property type="evidence" value="ECO:0007669"/>
    <property type="project" value="TreeGrafter"/>
</dbReference>
<comment type="caution">
    <text evidence="3">The sequence shown here is derived from an EMBL/GenBank/DDBJ whole genome shotgun (WGS) entry which is preliminary data.</text>
</comment>
<evidence type="ECO:0000256" key="1">
    <source>
        <dbReference type="ARBA" id="ARBA00005953"/>
    </source>
</evidence>
<dbReference type="InterPro" id="IPR029069">
    <property type="entry name" value="HotDog_dom_sf"/>
</dbReference>
<keyword evidence="2 3" id="KW-0378">Hydrolase</keyword>
<dbReference type="PANTHER" id="PTHR31793">
    <property type="entry name" value="4-HYDROXYBENZOYL-COA THIOESTERASE FAMILY MEMBER"/>
    <property type="match status" value="1"/>
</dbReference>
<evidence type="ECO:0000256" key="2">
    <source>
        <dbReference type="ARBA" id="ARBA00022801"/>
    </source>
</evidence>
<evidence type="ECO:0000313" key="4">
    <source>
        <dbReference type="Proteomes" id="UP000537141"/>
    </source>
</evidence>
<dbReference type="InterPro" id="IPR050563">
    <property type="entry name" value="4-hydroxybenzoyl-CoA_TE"/>
</dbReference>
<sequence>MSAKYFSEQFNPRFNDTDALGHINNTMVPVWFEGARDPVFRWFSPELDTTDWRLILAKIDVSFIDQMYYGKPMEVRTYIGRIGGSSFDVYQELWQNNKCCASGTAVMVHYNYQQQKSVKIPEEVLIQMNQYLHNLKSD</sequence>
<dbReference type="EC" id="3.1.2.-" evidence="3"/>
<dbReference type="Proteomes" id="UP000537141">
    <property type="component" value="Unassembled WGS sequence"/>
</dbReference>
<dbReference type="EMBL" id="JACHHU010000027">
    <property type="protein sequence ID" value="MBB6544329.1"/>
    <property type="molecule type" value="Genomic_DNA"/>
</dbReference>
<protein>
    <submittedName>
        <fullName evidence="3">Acyl-CoA thioester hydrolase</fullName>
        <ecNumber evidence="3">3.1.2.-</ecNumber>
    </submittedName>
</protein>
<evidence type="ECO:0000313" key="3">
    <source>
        <dbReference type="EMBL" id="MBB6544329.1"/>
    </source>
</evidence>
<dbReference type="PANTHER" id="PTHR31793:SF27">
    <property type="entry name" value="NOVEL THIOESTERASE SUPERFAMILY DOMAIN AND SAPOSIN A-TYPE DOMAIN CONTAINING PROTEIN (0610012H03RIK)"/>
    <property type="match status" value="1"/>
</dbReference>
<dbReference type="RefSeq" id="WP_184425349.1">
    <property type="nucleotide sequence ID" value="NZ_AP027362.1"/>
</dbReference>